<evidence type="ECO:0000256" key="9">
    <source>
        <dbReference type="HAMAP-Rule" id="MF_00173"/>
    </source>
</evidence>
<reference evidence="13 14" key="1">
    <citation type="journal article" date="2010" name="Stand. Genomic Sci.">
        <title>Complete genome sequence of Segniliparus rotundus type strain (CDC 1076).</title>
        <authorList>
            <person name="Sikorski J."/>
            <person name="Lapidus A."/>
            <person name="Copeland A."/>
            <person name="Misra M."/>
            <person name="Glavina Del Rio T."/>
            <person name="Nolan M."/>
            <person name="Lucas S."/>
            <person name="Chen F."/>
            <person name="Tice H."/>
            <person name="Cheng J.F."/>
            <person name="Jando M."/>
            <person name="Schneider S."/>
            <person name="Bruce D."/>
            <person name="Goodwin L."/>
            <person name="Pitluck S."/>
            <person name="Liolios K."/>
            <person name="Mikhailova N."/>
            <person name="Pati A."/>
            <person name="Ivanova N."/>
            <person name="Mavromatis K."/>
            <person name="Chen A."/>
            <person name="Palaniappan K."/>
            <person name="Chertkov O."/>
            <person name="Land M."/>
            <person name="Hauser L."/>
            <person name="Chang Y.J."/>
            <person name="Jeffries C.D."/>
            <person name="Brettin T."/>
            <person name="Detter J.C."/>
            <person name="Han C."/>
            <person name="Rohde M."/>
            <person name="Goker M."/>
            <person name="Bristow J."/>
            <person name="Eisen J.A."/>
            <person name="Markowitz V."/>
            <person name="Hugenholtz P."/>
            <person name="Kyrpides N.C."/>
            <person name="Klenk H.P."/>
        </authorList>
    </citation>
    <scope>NUCLEOTIDE SEQUENCE [LARGE SCALE GENOMIC DNA]</scope>
    <source>
        <strain evidence="14">ATCC BAA-972 / CDC 1076 / CIP 108378 / DSM 44985 / JCM 13578</strain>
    </source>
</reference>
<keyword evidence="4 9" id="KW-0963">Cytoplasm</keyword>
<comment type="subcellular location">
    <subcellularLocation>
        <location evidence="2 9">Cytoplasm</location>
    </subcellularLocation>
</comment>
<sequence length="170" mass="17840">MADQPSRILPTRSARQARIFEAITTRVVRSQSELQAILAASGVSATQATLSRDLEELGAVKAKSVDGTSRYVILDENGSTGVVSAGIEPLTRLLAQLLVAVDSSGSLAVLRVPIGAAQYLASAIDRAALPQVAGTIAGDDTIFVAARGPFTGEELVEVFQQLAHDKKEKL</sequence>
<evidence type="ECO:0000256" key="4">
    <source>
        <dbReference type="ARBA" id="ARBA00022490"/>
    </source>
</evidence>
<dbReference type="InterPro" id="IPR020900">
    <property type="entry name" value="Arg_repress_DNA-bd"/>
</dbReference>
<dbReference type="GO" id="GO:0005737">
    <property type="term" value="C:cytoplasm"/>
    <property type="evidence" value="ECO:0007669"/>
    <property type="project" value="UniProtKB-SubCell"/>
</dbReference>
<dbReference type="Gene3D" id="1.10.10.10">
    <property type="entry name" value="Winged helix-like DNA-binding domain superfamily/Winged helix DNA-binding domain"/>
    <property type="match status" value="1"/>
</dbReference>
<dbReference type="NCBIfam" id="TIGR01529">
    <property type="entry name" value="argR_whole"/>
    <property type="match status" value="1"/>
</dbReference>
<dbReference type="HOGENOM" id="CLU_097103_1_1_11"/>
<dbReference type="SUPFAM" id="SSF55252">
    <property type="entry name" value="C-terminal domain of arginine repressor"/>
    <property type="match status" value="1"/>
</dbReference>
<dbReference type="Pfam" id="PF02863">
    <property type="entry name" value="Arg_repressor_C"/>
    <property type="match status" value="1"/>
</dbReference>
<evidence type="ECO:0000256" key="3">
    <source>
        <dbReference type="ARBA" id="ARBA00008316"/>
    </source>
</evidence>
<dbReference type="PRINTS" id="PR01467">
    <property type="entry name" value="ARGREPRESSOR"/>
</dbReference>
<evidence type="ECO:0000256" key="8">
    <source>
        <dbReference type="ARBA" id="ARBA00023163"/>
    </source>
</evidence>
<feature type="domain" description="Arginine repressor C-terminal" evidence="12">
    <location>
        <begin position="95"/>
        <end position="160"/>
    </location>
</feature>
<dbReference type="InterPro" id="IPR020899">
    <property type="entry name" value="Arg_repress_C"/>
</dbReference>
<keyword evidence="9" id="KW-0028">Amino-acid biosynthesis</keyword>
<comment type="similarity">
    <text evidence="3 9">Belongs to the ArgR family.</text>
</comment>
<name>D6Z7T4_SEGRD</name>
<feature type="domain" description="Arginine repressor DNA-binding" evidence="11">
    <location>
        <begin position="12"/>
        <end position="77"/>
    </location>
</feature>
<dbReference type="eggNOG" id="COG1438">
    <property type="taxonomic scope" value="Bacteria"/>
</dbReference>
<evidence type="ECO:0000259" key="11">
    <source>
        <dbReference type="Pfam" id="PF01316"/>
    </source>
</evidence>
<dbReference type="HAMAP" id="MF_00173">
    <property type="entry name" value="Arg_repressor"/>
    <property type="match status" value="1"/>
</dbReference>
<dbReference type="GO" id="GO:0003700">
    <property type="term" value="F:DNA-binding transcription factor activity"/>
    <property type="evidence" value="ECO:0007669"/>
    <property type="project" value="UniProtKB-UniRule"/>
</dbReference>
<keyword evidence="5 9" id="KW-0678">Repressor</keyword>
<dbReference type="InterPro" id="IPR001669">
    <property type="entry name" value="Arg_repress"/>
</dbReference>
<dbReference type="STRING" id="640132.Srot_1551"/>
<evidence type="ECO:0000256" key="10">
    <source>
        <dbReference type="NCBIfam" id="TIGR01529"/>
    </source>
</evidence>
<dbReference type="GO" id="GO:1900079">
    <property type="term" value="P:regulation of arginine biosynthetic process"/>
    <property type="evidence" value="ECO:0007669"/>
    <property type="project" value="UniProtKB-UniRule"/>
</dbReference>
<evidence type="ECO:0000256" key="5">
    <source>
        <dbReference type="ARBA" id="ARBA00022491"/>
    </source>
</evidence>
<dbReference type="Proteomes" id="UP000002247">
    <property type="component" value="Chromosome"/>
</dbReference>
<dbReference type="UniPathway" id="UPA00068"/>
<dbReference type="Gene3D" id="3.30.1360.40">
    <property type="match status" value="1"/>
</dbReference>
<keyword evidence="7 9" id="KW-0238">DNA-binding</keyword>
<evidence type="ECO:0000256" key="2">
    <source>
        <dbReference type="ARBA" id="ARBA00004496"/>
    </source>
</evidence>
<evidence type="ECO:0000256" key="6">
    <source>
        <dbReference type="ARBA" id="ARBA00023015"/>
    </source>
</evidence>
<dbReference type="GO" id="GO:0051259">
    <property type="term" value="P:protein complex oligomerization"/>
    <property type="evidence" value="ECO:0007669"/>
    <property type="project" value="InterPro"/>
</dbReference>
<evidence type="ECO:0000313" key="14">
    <source>
        <dbReference type="Proteomes" id="UP000002247"/>
    </source>
</evidence>
<comment type="function">
    <text evidence="1 9">Regulates arginine biosynthesis genes.</text>
</comment>
<comment type="pathway">
    <text evidence="9">Amino-acid biosynthesis; L-arginine biosynthesis [regulation].</text>
</comment>
<dbReference type="KEGG" id="srt:Srot_1551"/>
<dbReference type="OrthoDB" id="7060358at2"/>
<dbReference type="GO" id="GO:0034618">
    <property type="term" value="F:arginine binding"/>
    <property type="evidence" value="ECO:0007669"/>
    <property type="project" value="InterPro"/>
</dbReference>
<protein>
    <recommendedName>
        <fullName evidence="9 10">Arginine repressor</fullName>
    </recommendedName>
</protein>
<dbReference type="GO" id="GO:0006526">
    <property type="term" value="P:L-arginine biosynthetic process"/>
    <property type="evidence" value="ECO:0007669"/>
    <property type="project" value="UniProtKB-UniPathway"/>
</dbReference>
<dbReference type="InterPro" id="IPR036388">
    <property type="entry name" value="WH-like_DNA-bd_sf"/>
</dbReference>
<evidence type="ECO:0000313" key="13">
    <source>
        <dbReference type="EMBL" id="ADG98014.1"/>
    </source>
</evidence>
<dbReference type="AlphaFoldDB" id="D6Z7T4"/>
<proteinExistence type="inferred from homology"/>
<evidence type="ECO:0000256" key="7">
    <source>
        <dbReference type="ARBA" id="ARBA00023125"/>
    </source>
</evidence>
<accession>D6Z7T4</accession>
<evidence type="ECO:0000256" key="1">
    <source>
        <dbReference type="ARBA" id="ARBA00002095"/>
    </source>
</evidence>
<gene>
    <name evidence="9" type="primary">argR</name>
    <name evidence="13" type="ordered locus">Srot_1551</name>
</gene>
<dbReference type="RefSeq" id="WP_013138467.1">
    <property type="nucleotide sequence ID" value="NC_014168.1"/>
</dbReference>
<dbReference type="SUPFAM" id="SSF46785">
    <property type="entry name" value="Winged helix' DNA-binding domain"/>
    <property type="match status" value="1"/>
</dbReference>
<dbReference type="GO" id="GO:0003677">
    <property type="term" value="F:DNA binding"/>
    <property type="evidence" value="ECO:0007669"/>
    <property type="project" value="UniProtKB-KW"/>
</dbReference>
<keyword evidence="8 9" id="KW-0804">Transcription</keyword>
<keyword evidence="6 9" id="KW-0805">Transcription regulation</keyword>
<keyword evidence="9" id="KW-0055">Arginine biosynthesis</keyword>
<dbReference type="Pfam" id="PF01316">
    <property type="entry name" value="Arg_repressor"/>
    <property type="match status" value="1"/>
</dbReference>
<dbReference type="EMBL" id="CP001958">
    <property type="protein sequence ID" value="ADG98014.1"/>
    <property type="molecule type" value="Genomic_DNA"/>
</dbReference>
<organism evidence="13 14">
    <name type="scientific">Segniliparus rotundus (strain ATCC BAA-972 / CDC 1076 / CIP 108378 / DSM 44985 / JCM 13578)</name>
    <dbReference type="NCBI Taxonomy" id="640132"/>
    <lineage>
        <taxon>Bacteria</taxon>
        <taxon>Bacillati</taxon>
        <taxon>Actinomycetota</taxon>
        <taxon>Actinomycetes</taxon>
        <taxon>Mycobacteriales</taxon>
        <taxon>Segniliparaceae</taxon>
        <taxon>Segniliparus</taxon>
    </lineage>
</organism>
<dbReference type="PANTHER" id="PTHR34471">
    <property type="entry name" value="ARGININE REPRESSOR"/>
    <property type="match status" value="1"/>
</dbReference>
<dbReference type="InterPro" id="IPR036390">
    <property type="entry name" value="WH_DNA-bd_sf"/>
</dbReference>
<evidence type="ECO:0000259" key="12">
    <source>
        <dbReference type="Pfam" id="PF02863"/>
    </source>
</evidence>
<dbReference type="PANTHER" id="PTHR34471:SF1">
    <property type="entry name" value="ARGININE REPRESSOR"/>
    <property type="match status" value="1"/>
</dbReference>
<dbReference type="InterPro" id="IPR036251">
    <property type="entry name" value="Arg_repress_C_sf"/>
</dbReference>
<keyword evidence="14" id="KW-1185">Reference proteome</keyword>